<accession>A0ABQ5JKX1</accession>
<dbReference type="InterPro" id="IPR014718">
    <property type="entry name" value="GH-type_carb-bd"/>
</dbReference>
<sequence length="292" mass="33022">MITLKNAALRVTVNELGAELTSVRDIESNTEYLWQADPLFWGRHAPVLFPIVGRLHNDQYQFNDHTYHMTQHGFARDQDFLVTSQSQTSVTLTLKDNDETRAQYPFSFQLDVMYSLLERQVSVEYRVVNPGHEPLLFSIGGHPGFNIPMGATTGTFKDYTISATPAQLYPSLTLAGPFSDVENPTTINLERPLQLNHNLFEHDAKILELGQQETTLTLTSNLNERGVAMTLQNADYVGIWSPFPQKAPFVCIEPWWGIADAVNSDGQLEHKFGIHQLVPQSMFNADFSLEFF</sequence>
<protein>
    <submittedName>
        <fullName evidence="1">Galactose mutarotase</fullName>
    </submittedName>
</protein>
<dbReference type="Pfam" id="PF01263">
    <property type="entry name" value="Aldose_epim"/>
    <property type="match status" value="1"/>
</dbReference>
<dbReference type="Proteomes" id="UP001628078">
    <property type="component" value="Unassembled WGS sequence"/>
</dbReference>
<dbReference type="RefSeq" id="WP_407882322.1">
    <property type="nucleotide sequence ID" value="NZ_BQXO01000001.1"/>
</dbReference>
<comment type="caution">
    <text evidence="1">The sequence shown here is derived from an EMBL/GenBank/DDBJ whole genome shotgun (WGS) entry which is preliminary data.</text>
</comment>
<name>A0ABQ5JKX1_9LACO</name>
<proteinExistence type="predicted"/>
<dbReference type="PANTHER" id="PTHR11122:SF13">
    <property type="entry name" value="GLUCOSE-6-PHOSPHATE 1-EPIMERASE"/>
    <property type="match status" value="1"/>
</dbReference>
<evidence type="ECO:0000313" key="2">
    <source>
        <dbReference type="Proteomes" id="UP001628078"/>
    </source>
</evidence>
<dbReference type="InterPro" id="IPR011013">
    <property type="entry name" value="Gal_mutarotase_sf_dom"/>
</dbReference>
<organism evidence="1 2">
    <name type="scientific">Furfurilactobacillus curtus</name>
    <dbReference type="NCBI Taxonomy" id="1746200"/>
    <lineage>
        <taxon>Bacteria</taxon>
        <taxon>Bacillati</taxon>
        <taxon>Bacillota</taxon>
        <taxon>Bacilli</taxon>
        <taxon>Lactobacillales</taxon>
        <taxon>Lactobacillaceae</taxon>
        <taxon>Furfurilactobacillus</taxon>
    </lineage>
</organism>
<dbReference type="InterPro" id="IPR008183">
    <property type="entry name" value="Aldose_1/G6P_1-epimerase"/>
</dbReference>
<dbReference type="SUPFAM" id="SSF74650">
    <property type="entry name" value="Galactose mutarotase-like"/>
    <property type="match status" value="1"/>
</dbReference>
<evidence type="ECO:0000313" key="1">
    <source>
        <dbReference type="EMBL" id="GKT05058.1"/>
    </source>
</evidence>
<keyword evidence="2" id="KW-1185">Reference proteome</keyword>
<dbReference type="InterPro" id="IPR037481">
    <property type="entry name" value="LacX"/>
</dbReference>
<gene>
    <name evidence="1" type="ORF">JCM31185_03470</name>
</gene>
<dbReference type="EMBL" id="BQXO01000001">
    <property type="protein sequence ID" value="GKT05058.1"/>
    <property type="molecule type" value="Genomic_DNA"/>
</dbReference>
<dbReference type="Gene3D" id="2.70.98.10">
    <property type="match status" value="1"/>
</dbReference>
<reference evidence="1 2" key="1">
    <citation type="submission" date="2022-03" db="EMBL/GenBank/DDBJ databases">
        <title>Draft genome sequence of Furfurilactobacillus curtus JCM 31185.</title>
        <authorList>
            <person name="Suzuki S."/>
            <person name="Endo A."/>
            <person name="Kajikawa A."/>
        </authorList>
    </citation>
    <scope>NUCLEOTIDE SEQUENCE [LARGE SCALE GENOMIC DNA]</scope>
    <source>
        <strain evidence="1 2">JCM 31185</strain>
    </source>
</reference>
<dbReference type="CDD" id="cd09024">
    <property type="entry name" value="Aldose_epim_lacX"/>
    <property type="match status" value="1"/>
</dbReference>
<dbReference type="PANTHER" id="PTHR11122">
    <property type="entry name" value="APOSPORY-ASSOCIATED PROTEIN C-RELATED"/>
    <property type="match status" value="1"/>
</dbReference>